<evidence type="ECO:0000313" key="3">
    <source>
        <dbReference type="EMBL" id="EFC46834.1"/>
    </source>
</evidence>
<accession>D2V8P1</accession>
<dbReference type="OrthoDB" id="10254456at2759"/>
<dbReference type="GeneID" id="8860072"/>
<gene>
    <name evidence="3" type="ORF">NAEGRDRAFT_65227</name>
</gene>
<protein>
    <submittedName>
        <fullName evidence="3">Predicted protein</fullName>
    </submittedName>
</protein>
<keyword evidence="2" id="KW-0732">Signal</keyword>
<reference evidence="3 4" key="1">
    <citation type="journal article" date="2010" name="Cell">
        <title>The genome of Naegleria gruberi illuminates early eukaryotic versatility.</title>
        <authorList>
            <person name="Fritz-Laylin L.K."/>
            <person name="Prochnik S.E."/>
            <person name="Ginger M.L."/>
            <person name="Dacks J.B."/>
            <person name="Carpenter M.L."/>
            <person name="Field M.C."/>
            <person name="Kuo A."/>
            <person name="Paredez A."/>
            <person name="Chapman J."/>
            <person name="Pham J."/>
            <person name="Shu S."/>
            <person name="Neupane R."/>
            <person name="Cipriano M."/>
            <person name="Mancuso J."/>
            <person name="Tu H."/>
            <person name="Salamov A."/>
            <person name="Lindquist E."/>
            <person name="Shapiro H."/>
            <person name="Lucas S."/>
            <person name="Grigoriev I.V."/>
            <person name="Cande W.Z."/>
            <person name="Fulton C."/>
            <person name="Rokhsar D.S."/>
            <person name="Dawson S.C."/>
        </authorList>
    </citation>
    <scope>NUCLEOTIDE SEQUENCE [LARGE SCALE GENOMIC DNA]</scope>
    <source>
        <strain evidence="3 4">NEG-M</strain>
    </source>
</reference>
<feature type="transmembrane region" description="Helical" evidence="1">
    <location>
        <begin position="285"/>
        <end position="310"/>
    </location>
</feature>
<evidence type="ECO:0000256" key="2">
    <source>
        <dbReference type="SAM" id="SignalP"/>
    </source>
</evidence>
<organism evidence="4">
    <name type="scientific">Naegleria gruberi</name>
    <name type="common">Amoeba</name>
    <dbReference type="NCBI Taxonomy" id="5762"/>
    <lineage>
        <taxon>Eukaryota</taxon>
        <taxon>Discoba</taxon>
        <taxon>Heterolobosea</taxon>
        <taxon>Tetramitia</taxon>
        <taxon>Eutetramitia</taxon>
        <taxon>Vahlkampfiidae</taxon>
        <taxon>Naegleria</taxon>
    </lineage>
</organism>
<keyword evidence="1" id="KW-1133">Transmembrane helix</keyword>
<feature type="signal peptide" evidence="2">
    <location>
        <begin position="1"/>
        <end position="26"/>
    </location>
</feature>
<proteinExistence type="predicted"/>
<sequence>MHRNNIGSMTITFVCFLLLTILCGQSSPYQITQNFQRVIDTAASKVVAKTEWINVIETTFLLGVPTCSSSSSLSYPSSFNISRNYLVFCYDKGALDPWPVIYTKFSQMIVEEIVSQYPALKLTANVTEIDINQLGYFPALQNAVNLGVCDVAVASTHYSDSRGANAHFQCAYGYSYSGILRTELENTTYIVTSEKDLNQAGLIIAVANTSTFDAYVTANCPKATIIRLDEYKDAWAMILSKKIHVLLGDGSDLFFWLSKNRNNCSSCAVKLYGDRFNYGSFITNLIAISGSVSITISSIGLIFCMLFMLFMI</sequence>
<feature type="chain" id="PRO_5003038383" evidence="2">
    <location>
        <begin position="27"/>
        <end position="312"/>
    </location>
</feature>
<dbReference type="RefSeq" id="XP_002679578.1">
    <property type="nucleotide sequence ID" value="XM_002679532.1"/>
</dbReference>
<dbReference type="VEuPathDB" id="AmoebaDB:NAEGRDRAFT_65227"/>
<keyword evidence="1" id="KW-0812">Transmembrane</keyword>
<evidence type="ECO:0000256" key="1">
    <source>
        <dbReference type="SAM" id="Phobius"/>
    </source>
</evidence>
<dbReference type="Proteomes" id="UP000006671">
    <property type="component" value="Unassembled WGS sequence"/>
</dbReference>
<keyword evidence="1" id="KW-0472">Membrane</keyword>
<keyword evidence="4" id="KW-1185">Reference proteome</keyword>
<dbReference type="Gene3D" id="3.40.190.10">
    <property type="entry name" value="Periplasmic binding protein-like II"/>
    <property type="match status" value="2"/>
</dbReference>
<dbReference type="InParanoid" id="D2V8P1"/>
<name>D2V8P1_NAEGR</name>
<dbReference type="KEGG" id="ngr:NAEGRDRAFT_65227"/>
<dbReference type="EMBL" id="GG738857">
    <property type="protein sequence ID" value="EFC46834.1"/>
    <property type="molecule type" value="Genomic_DNA"/>
</dbReference>
<dbReference type="AlphaFoldDB" id="D2V8P1"/>
<dbReference type="SUPFAM" id="SSF53850">
    <property type="entry name" value="Periplasmic binding protein-like II"/>
    <property type="match status" value="1"/>
</dbReference>
<evidence type="ECO:0000313" key="4">
    <source>
        <dbReference type="Proteomes" id="UP000006671"/>
    </source>
</evidence>